<sequence length="328" mass="38675">MIPDYLTFIRFQDKRNLIYIYAIGLILIGFYWKNAGFTFPSEDIGVVSGILALVLYNFIFDLKAYWAYKCVTKNIDFSWFKKKQNHKIELFLTQPLVAGFLSLIMLSAMSWGLYQLLPSLYALFLISLLGPLVIFLLFRMIRTSYVKQVAISVAKKVKYKSLTRYVLLSVCISTVVNLLTISPLRNSDSFVTEGQWLTFKSIIALLILCGVVLAINLFFLRFSKRYAFLGRLFLQEIDLFFSSENALSTFFAKPLWLRLFILLVIEMMWITLVSVLATLVEWRIWFEAYFLLCYVPCLIYYFFHCRFLWHNDFMMACDMYFRWGHFNK</sequence>
<reference evidence="16 17" key="3">
    <citation type="submission" date="2018-06" db="EMBL/GenBank/DDBJ databases">
        <authorList>
            <consortium name="Pathogen Informatics"/>
            <person name="Doyle S."/>
        </authorList>
    </citation>
    <scope>NUCLEOTIDE SEQUENCE [LARGE SCALE GENOMIC DNA]</scope>
    <source>
        <strain evidence="13 17">NCTC8333</strain>
        <strain evidence="12 16">NCTC8622</strain>
    </source>
</reference>
<evidence type="ECO:0000313" key="6">
    <source>
        <dbReference type="EMBL" id="MBA7718262.1"/>
    </source>
</evidence>
<accession>A0A066RG75</accession>
<dbReference type="Proteomes" id="UP000622722">
    <property type="component" value="Unassembled WGS sequence"/>
</dbReference>
<evidence type="ECO:0000313" key="17">
    <source>
        <dbReference type="Proteomes" id="UP000254718"/>
    </source>
</evidence>
<feature type="transmembrane region" description="Helical" evidence="1">
    <location>
        <begin position="16"/>
        <end position="32"/>
    </location>
</feature>
<feature type="transmembrane region" description="Helical" evidence="1">
    <location>
        <begin position="89"/>
        <end position="114"/>
    </location>
</feature>
<dbReference type="EMBL" id="JAETYZ010000017">
    <property type="protein sequence ID" value="MBL6235263.1"/>
    <property type="molecule type" value="Genomic_DNA"/>
</dbReference>
<dbReference type="EMBL" id="MRVZ01000161">
    <property type="protein sequence ID" value="PAU11142.1"/>
    <property type="molecule type" value="Genomic_DNA"/>
</dbReference>
<keyword evidence="1" id="KW-0472">Membrane</keyword>
<dbReference type="Proteomes" id="UP000254079">
    <property type="component" value="Unassembled WGS sequence"/>
</dbReference>
<dbReference type="EMBL" id="WTRC01000338">
    <property type="protein sequence ID" value="MWT22801.1"/>
    <property type="molecule type" value="Genomic_DNA"/>
</dbReference>
<evidence type="ECO:0000313" key="15">
    <source>
        <dbReference type="Proteomes" id="UP000218543"/>
    </source>
</evidence>
<keyword evidence="1" id="KW-1133">Transmembrane helix</keyword>
<dbReference type="AlphaFoldDB" id="A0A066RG75"/>
<reference evidence="8 21" key="8">
    <citation type="submission" date="2019-12" db="EMBL/GenBank/DDBJ databases">
        <title>Enteriobacteria Tanzani isolates_8377-8380.</title>
        <authorList>
            <person name="Subbiah M."/>
            <person name="Call D."/>
        </authorList>
    </citation>
    <scope>NUCLEOTIDE SEQUENCE [LARGE SCALE GENOMIC DNA]</scope>
    <source>
        <strain evidence="8 21">8378wH8</strain>
    </source>
</reference>
<dbReference type="Proteomes" id="UP000523388">
    <property type="component" value="Unassembled WGS sequence"/>
</dbReference>
<evidence type="ECO:0000313" key="11">
    <source>
        <dbReference type="EMBL" id="RLY51540.1"/>
    </source>
</evidence>
<proteinExistence type="predicted"/>
<evidence type="ECO:0000313" key="23">
    <source>
        <dbReference type="Proteomes" id="UP000523388"/>
    </source>
</evidence>
<evidence type="ECO:0000313" key="16">
    <source>
        <dbReference type="Proteomes" id="UP000254079"/>
    </source>
</evidence>
<evidence type="ECO:0000313" key="25">
    <source>
        <dbReference type="Proteomes" id="UP000615017"/>
    </source>
</evidence>
<organism evidence="11 18">
    <name type="scientific">Escherichia coli</name>
    <dbReference type="NCBI Taxonomy" id="562"/>
    <lineage>
        <taxon>Bacteria</taxon>
        <taxon>Pseudomonadati</taxon>
        <taxon>Pseudomonadota</taxon>
        <taxon>Gammaproteobacteria</taxon>
        <taxon>Enterobacterales</taxon>
        <taxon>Enterobacteriaceae</taxon>
        <taxon>Escherichia</taxon>
    </lineage>
</organism>
<dbReference type="EMBL" id="JABXPW010000001">
    <property type="protein sequence ID" value="MBA7718262.1"/>
    <property type="molecule type" value="Genomic_DNA"/>
</dbReference>
<reference evidence="3 24" key="9">
    <citation type="submission" date="2020-02" db="EMBL/GenBank/DDBJ databases">
        <authorList>
            <person name="Ashton P.M."/>
            <person name="Dallman T."/>
            <person name="Nair S."/>
            <person name="De Pinna E."/>
            <person name="Peters T."/>
            <person name="Grant K."/>
        </authorList>
    </citation>
    <scope>NUCLEOTIDE SEQUENCE [LARGE SCALE GENOMIC DNA]</scope>
    <source>
        <strain evidence="3 24">188143</strain>
    </source>
</reference>
<dbReference type="RefSeq" id="WP_000611858.1">
    <property type="nucleotide sequence ID" value="NZ_AP022215.1"/>
</dbReference>
<reference evidence="4 22" key="10">
    <citation type="submission" date="2020-02" db="EMBL/GenBank/DDBJ databases">
        <authorList>
            <consortium name="PulseNet: The National Subtyping Network for Foodborne Disease Surveillance"/>
            <person name="Tarr C.L."/>
            <person name="Trees E."/>
            <person name="Katz L.S."/>
            <person name="Carleton-Romer H.A."/>
            <person name="Stroika S."/>
            <person name="Kucerova Z."/>
            <person name="Roache K.F."/>
            <person name="Sabol A.L."/>
            <person name="Besser J."/>
            <person name="Gerner-Smidt P."/>
        </authorList>
    </citation>
    <scope>NUCLEOTIDE SEQUENCE [LARGE SCALE GENOMIC DNA]</scope>
    <source>
        <strain evidence="4 22">2014C-3796</strain>
    </source>
</reference>
<evidence type="ECO:0000313" key="2">
    <source>
        <dbReference type="EMBL" id="EFA9847956.1"/>
    </source>
</evidence>
<evidence type="ECO:0000313" key="10">
    <source>
        <dbReference type="EMBL" id="PAU11142.1"/>
    </source>
</evidence>
<dbReference type="Proteomes" id="UP000306700">
    <property type="component" value="Unassembled WGS sequence"/>
</dbReference>
<protein>
    <submittedName>
        <fullName evidence="12">Inner membrane protein</fullName>
    </submittedName>
</protein>
<dbReference type="Proteomes" id="UP000462410">
    <property type="component" value="Unassembled WGS sequence"/>
</dbReference>
<evidence type="ECO:0000313" key="20">
    <source>
        <dbReference type="Proteomes" id="UP000447081"/>
    </source>
</evidence>
<dbReference type="EMBL" id="WUIG01000816">
    <property type="protein sequence ID" value="MXJ11452.1"/>
    <property type="molecule type" value="Genomic_DNA"/>
</dbReference>
<reference evidence="14 19" key="6">
    <citation type="submission" date="2018-12" db="EMBL/GenBank/DDBJ databases">
        <title>Food and Water Safety Consortium.</title>
        <authorList>
            <person name="Tyson S."/>
            <person name="Peterson C.-L."/>
            <person name="Olson A."/>
            <person name="Tyler S."/>
            <person name="Cabral J."/>
            <person name="Lynch T."/>
            <person name="Knox N."/>
            <person name="Van Domselaar G."/>
            <person name="Graham M."/>
        </authorList>
    </citation>
    <scope>NUCLEOTIDE SEQUENCE [LARGE SCALE GENOMIC DNA]</scope>
    <source>
        <strain evidence="14 19">FWSEC0384</strain>
    </source>
</reference>
<reference evidence="5" key="11">
    <citation type="submission" date="2020-04" db="EMBL/GenBank/DDBJ databases">
        <authorList>
            <consortium name="NCBI Pathogen Detection Project"/>
        </authorList>
    </citation>
    <scope>NUCLEOTIDE SEQUENCE</scope>
    <source>
        <strain evidence="5">TW14994</strain>
    </source>
</reference>
<dbReference type="EMBL" id="UGCP01000002">
    <property type="protein sequence ID" value="STI86750.1"/>
    <property type="molecule type" value="Genomic_DNA"/>
</dbReference>
<dbReference type="Proteomes" id="UP000615017">
    <property type="component" value="Unassembled WGS sequence"/>
</dbReference>
<reference evidence="5 26" key="2">
    <citation type="journal article" date="2018" name="Genome Biol.">
        <title>SKESA: strategic k-mer extension for scrupulous assemblies.</title>
        <authorList>
            <person name="Souvorov A."/>
            <person name="Agarwala R."/>
            <person name="Lipman D.J."/>
        </authorList>
    </citation>
    <scope>NUCLEOTIDE SEQUENCE [LARGE SCALE GENOMIC DNA]</scope>
    <source>
        <strain evidence="5 26">TW14994</strain>
    </source>
</reference>
<evidence type="ECO:0000256" key="1">
    <source>
        <dbReference type="SAM" id="Phobius"/>
    </source>
</evidence>
<dbReference type="EMBL" id="UGFE01000002">
    <property type="protein sequence ID" value="STM24663.1"/>
    <property type="molecule type" value="Genomic_DNA"/>
</dbReference>
<evidence type="ECO:0000313" key="5">
    <source>
        <dbReference type="EMBL" id="HAI8959253.1"/>
    </source>
</evidence>
<dbReference type="Proteomes" id="UP000521994">
    <property type="component" value="Unassembled WGS sequence"/>
</dbReference>
<dbReference type="Proteomes" id="UP000842385">
    <property type="component" value="Unassembled WGS sequence"/>
</dbReference>
<reference evidence="6" key="12">
    <citation type="submission" date="2020-06" db="EMBL/GenBank/DDBJ databases">
        <title>REHAB project genomes.</title>
        <authorList>
            <person name="Shaw L.P."/>
        </authorList>
    </citation>
    <scope>NUCLEOTIDE SEQUENCE</scope>
    <source>
        <strain evidence="6">RHBSTW-00474</strain>
    </source>
</reference>
<evidence type="ECO:0000313" key="21">
    <source>
        <dbReference type="Proteomes" id="UP000462410"/>
    </source>
</evidence>
<name>A0A066RG75_ECOLX</name>
<evidence type="ECO:0000313" key="19">
    <source>
        <dbReference type="Proteomes" id="UP000306700"/>
    </source>
</evidence>
<dbReference type="EMBL" id="AASXRC010000055">
    <property type="protein sequence ID" value="EFI0215814.1"/>
    <property type="molecule type" value="Genomic_DNA"/>
</dbReference>
<evidence type="ECO:0000313" key="8">
    <source>
        <dbReference type="EMBL" id="MWT22801.1"/>
    </source>
</evidence>
<dbReference type="EMBL" id="DABFUC010000018">
    <property type="protein sequence ID" value="HAI8959253.1"/>
    <property type="molecule type" value="Genomic_DNA"/>
</dbReference>
<feature type="transmembrane region" description="Helical" evidence="1">
    <location>
        <begin position="120"/>
        <end position="141"/>
    </location>
</feature>
<dbReference type="EMBL" id="AASSGK010000140">
    <property type="protein sequence ID" value="EFG2164077.1"/>
    <property type="molecule type" value="Genomic_DNA"/>
</dbReference>
<dbReference type="Proteomes" id="UP000218543">
    <property type="component" value="Unassembled WGS sequence"/>
</dbReference>
<evidence type="ECO:0000313" key="4">
    <source>
        <dbReference type="EMBL" id="EFI0215814.1"/>
    </source>
</evidence>
<dbReference type="Proteomes" id="UP000447081">
    <property type="component" value="Unassembled WGS sequence"/>
</dbReference>
<evidence type="ECO:0000313" key="13">
    <source>
        <dbReference type="EMBL" id="STM24663.1"/>
    </source>
</evidence>
<feature type="transmembrane region" description="Helical" evidence="1">
    <location>
        <begin position="44"/>
        <end position="68"/>
    </location>
</feature>
<dbReference type="EMBL" id="AASCJS010000038">
    <property type="protein sequence ID" value="EFA9847956.1"/>
    <property type="molecule type" value="Genomic_DNA"/>
</dbReference>
<evidence type="ECO:0000313" key="12">
    <source>
        <dbReference type="EMBL" id="STI86750.1"/>
    </source>
</evidence>
<evidence type="ECO:0000313" key="18">
    <source>
        <dbReference type="Proteomes" id="UP000281340"/>
    </source>
</evidence>
<reference evidence="7 25" key="13">
    <citation type="submission" date="2021-01" db="EMBL/GenBank/DDBJ databases">
        <title>Genomes of Escherichia coli STEC strains from raw meat-based diets for companion animals.</title>
        <authorList>
            <person name="Stevens M.J.A."/>
            <person name="Stephan R."/>
        </authorList>
    </citation>
    <scope>NUCLEOTIDE SEQUENCE [LARGE SCALE GENOMIC DNA]</scope>
    <source>
        <strain evidence="7 25">LSC1-58</strain>
    </source>
</reference>
<evidence type="ECO:0000313" key="26">
    <source>
        <dbReference type="Proteomes" id="UP000842385"/>
    </source>
</evidence>
<evidence type="ECO:0000313" key="9">
    <source>
        <dbReference type="EMBL" id="MXJ11452.1"/>
    </source>
</evidence>
<keyword evidence="1" id="KW-0812">Transmembrane</keyword>
<dbReference type="EMBL" id="RRNI01000003">
    <property type="protein sequence ID" value="TJH24511.1"/>
    <property type="molecule type" value="Genomic_DNA"/>
</dbReference>
<dbReference type="EMBL" id="RDDM01000546">
    <property type="protein sequence ID" value="RLY51540.1"/>
    <property type="molecule type" value="Genomic_DNA"/>
</dbReference>
<feature type="transmembrane region" description="Helical" evidence="1">
    <location>
        <begin position="162"/>
        <end position="182"/>
    </location>
</feature>
<dbReference type="Proteomes" id="UP000254718">
    <property type="component" value="Unassembled WGS sequence"/>
</dbReference>
<evidence type="ECO:0000313" key="7">
    <source>
        <dbReference type="EMBL" id="MBL6235263.1"/>
    </source>
</evidence>
<reference evidence="11 18" key="5">
    <citation type="submission" date="2018-10" db="EMBL/GenBank/DDBJ databases">
        <title>Comparison of Escherichia coli isolates recovered from retail chicken and from chicken fecal samples by antimicrobial susceptibility test and whole genome sequencing.</title>
        <authorList>
            <person name="Tang B."/>
            <person name="Ma Y."/>
            <person name="He X."/>
            <person name="Cao L."/>
            <person name="Xia X."/>
            <person name="Yang H."/>
        </authorList>
    </citation>
    <scope>NUCLEOTIDE SEQUENCE [LARGE SCALE GENOMIC DNA]</scope>
    <source>
        <strain evidence="11 18">CMJH98b</strain>
    </source>
</reference>
<evidence type="ECO:0000313" key="3">
    <source>
        <dbReference type="EMBL" id="EFG2164077.1"/>
    </source>
</evidence>
<reference evidence="9 20" key="7">
    <citation type="submission" date="2019-12" db="EMBL/GenBank/DDBJ databases">
        <title>Enteriobacteria Tanzani isolates_10434.</title>
        <authorList>
            <person name="Subbiah M."/>
            <person name="Call D."/>
        </authorList>
    </citation>
    <scope>NUCLEOTIDE SEQUENCE [LARGE SCALE GENOMIC DNA]</scope>
    <source>
        <strain evidence="9 20">10434wG3</strain>
    </source>
</reference>
<feature type="transmembrane region" description="Helical" evidence="1">
    <location>
        <begin position="255"/>
        <end position="278"/>
    </location>
</feature>
<evidence type="ECO:0000313" key="14">
    <source>
        <dbReference type="EMBL" id="TJH24511.1"/>
    </source>
</evidence>
<dbReference type="Proteomes" id="UP000534332">
    <property type="component" value="Unassembled WGS sequence"/>
</dbReference>
<feature type="transmembrane region" description="Helical" evidence="1">
    <location>
        <begin position="284"/>
        <end position="303"/>
    </location>
</feature>
<evidence type="ECO:0000313" key="22">
    <source>
        <dbReference type="Proteomes" id="UP000521994"/>
    </source>
</evidence>
<dbReference type="Proteomes" id="UP000281340">
    <property type="component" value="Unassembled WGS sequence"/>
</dbReference>
<dbReference type="OMA" id="LHTWWKW"/>
<feature type="transmembrane region" description="Helical" evidence="1">
    <location>
        <begin position="202"/>
        <end position="222"/>
    </location>
</feature>
<evidence type="ECO:0000313" key="24">
    <source>
        <dbReference type="Proteomes" id="UP000534332"/>
    </source>
</evidence>
<reference evidence="2 23" key="4">
    <citation type="submission" date="2018-08" db="EMBL/GenBank/DDBJ databases">
        <authorList>
            <consortium name="GenomeTrakr network: Whole genome sequencing for foodborne pathogen traceback"/>
        </authorList>
    </citation>
    <scope>NUCLEOTIDE SEQUENCE [LARGE SCALE GENOMIC DNA]</scope>
    <source>
        <strain evidence="2 23">AZ-TG102963</strain>
    </source>
</reference>
<reference evidence="10 15" key="1">
    <citation type="submission" date="2016-12" db="EMBL/GenBank/DDBJ databases">
        <title>Real-Time Genomic Investigation Underlying the Public Health Response to a Shiga Toxin-Producing Escherichia Coli O26:H11 Outbreak in a Nursery.</title>
        <authorList>
            <person name="Ferdous M."/>
            <person name="Moran-Gilad J."/>
            <person name="Rossen J.W."/>
            <person name="Gdalevich M."/>
        </authorList>
    </citation>
    <scope>NUCLEOTIDE SEQUENCE [LARGE SCALE GENOMIC DNA]</scope>
    <source>
        <strain evidence="10 15">STEC 514-2</strain>
    </source>
</reference>
<gene>
    <name evidence="12" type="primary">ycdU</name>
    <name evidence="4" type="ORF">BG944_005115</name>
    <name evidence="3" type="ORF">BRV02_005285</name>
    <name evidence="10" type="ORF">BTQ06_27525</name>
    <name evidence="2" type="ORF">C1Q91_004425</name>
    <name evidence="14" type="ORF">C9160_03340</name>
    <name evidence="11" type="ORF">EAI46_27735</name>
    <name evidence="8" type="ORF">GP965_18105</name>
    <name evidence="9" type="ORF">GRW24_23835</name>
    <name evidence="5" type="ORF">HKA49_003472</name>
    <name evidence="6" type="ORF">HV209_06515</name>
    <name evidence="7" type="ORF">JNA65_15220</name>
    <name evidence="13" type="ORF">NCTC8333_03652</name>
    <name evidence="12" type="ORF">NCTC8622_05886</name>
</gene>